<evidence type="ECO:0000259" key="1">
    <source>
        <dbReference type="Pfam" id="PF20720"/>
    </source>
</evidence>
<keyword evidence="3" id="KW-1185">Reference proteome</keyword>
<sequence>MAAVTASKLGAEAEGGANPSYQGYDYQKLVTVWVALQLMCGPSASADQVVVEPASHDDIKAHLAVSEDAAEASLKITTISELHVQIKFKGAGAWSPKDFADVVNDKKAKGARGPKPRPRAKSLLLADNNRRYAFITNSSVDGALAKGRVKSPEQSADDTFVPPHLNLKSPDRQSLAGRFALIEGMTHEETRRQIDNILTGTLHVPTQALGACVERLKRAVEDRFLAVPDPFRKVDIEKIAEEFGGVPHANPQLAGYVPPANLSAAEARLSQFGAVLLIGPSGYGKSLTADKLAFDRRQADPPYRVVRESAGLPAIEDAFAAPGRVLFHLEDPWGQSGLKKGEAEEWSKRISSLIRQRSPDKQFVITSRSEIYRAAFSALPPPVWADCAVVINDNAYDETARRLILYGSLAATSAWRHDLARQHEARLLSALKSPFELNAFARELIAVLKPAEADIDRLVDRALSDSRLQVVRDLIGGFGDRGVRGAAVLWALLRYSRSLPPAQLTRLRRVVDHKGRGEIGLDDLAEHLAQTQLTKNDDGAYTAHAKVVEAMEQLAREQPRAAEDALNATARAALMLARQDLSWLDVLERLVTGARALENDGVELDDAVVDGFDSILIQGLIESVGNASAFHRAWRMANRRLSPKSPIGWLVDWLEHGAPKRKGGFAAIGWRPPKVSKVDRDAVITADPDLRILNGFIAYQLPWSDTNYEADDLLHWLKQFRADFTESFLVASQTVAESANYLMCADAISECALAGPEPRYGVVWDHIVKMQASVDAALTQSSDDRRRAWQGELDFAEGLHIQERVEEEGPSVDHFAKGYVKARRRQQGHGWIEEHPRLDIILPLWAEVMRHNRPKVTVTELDAFFEAVGKDDRLQAEGLGVIADRRLEFGRDRISHALACGGPKAIDAAVRALSFLEDDGEARSGKSSAQAILLELLPTLSPVRAALLAPEIASLEFEKEKKVALAQRILAASPPDGEAAVHLALSRTLGADNATLVQCFRDLPPGQAQILLTSGSRGLTRLLLLIAASEGQDVLSLAEQWVNSEDENDAEVAVRALAELDGAAARSAMARALCHPHYQVRRTAVQALATNASEAEKAVLLHLATDRSAPVRAALATVIGQHGWTDGLDTLLTLLGDRRNYARHPEYQKREELEFHVARAAAAALSKFDTLPATVLDHIIAFLDREKGKAIDVVLHADLLGVLTNPAYASVWKAIEHGLSDEHVVGGNKENLYPVRYAAAWAVVGRISQHPFELSLAPWVAIKAAADHIDPQLAAPLLLALGAKLIVDCDAATLEALRGANTSDVRVALALSMIEEHETARELALKHDLLPAGHPFLDDDDDVSADNTLFSRWPLSSSGQRWLSSLQKGADVESTLLWMMAGRTGLPLIDDEFDPRRLRRTEAAPITTFAEMFGME</sequence>
<comment type="caution">
    <text evidence="2">The sequence shown here is derived from an EMBL/GenBank/DDBJ whole genome shotgun (WGS) entry which is preliminary data.</text>
</comment>
<organism evidence="2 3">
    <name type="scientific">Dyella lutea</name>
    <dbReference type="NCBI Taxonomy" id="2950441"/>
    <lineage>
        <taxon>Bacteria</taxon>
        <taxon>Pseudomonadati</taxon>
        <taxon>Pseudomonadota</taxon>
        <taxon>Gammaproteobacteria</taxon>
        <taxon>Lysobacterales</taxon>
        <taxon>Rhodanobacteraceae</taxon>
        <taxon>Dyella</taxon>
    </lineage>
</organism>
<accession>A0ABT1FCR5</accession>
<dbReference type="InterPro" id="IPR011989">
    <property type="entry name" value="ARM-like"/>
</dbReference>
<dbReference type="RefSeq" id="WP_253567425.1">
    <property type="nucleotide sequence ID" value="NZ_JAMZEK010000003.1"/>
</dbReference>
<feature type="domain" description="Novel STAND NTPase 3" evidence="1">
    <location>
        <begin position="256"/>
        <end position="409"/>
    </location>
</feature>
<gene>
    <name evidence="2" type="ORF">NC595_14000</name>
</gene>
<dbReference type="Gene3D" id="1.25.10.10">
    <property type="entry name" value="Leucine-rich Repeat Variant"/>
    <property type="match status" value="1"/>
</dbReference>
<evidence type="ECO:0000313" key="2">
    <source>
        <dbReference type="EMBL" id="MCP1375158.1"/>
    </source>
</evidence>
<dbReference type="Proteomes" id="UP001204615">
    <property type="component" value="Unassembled WGS sequence"/>
</dbReference>
<dbReference type="SUPFAM" id="SSF52540">
    <property type="entry name" value="P-loop containing nucleoside triphosphate hydrolases"/>
    <property type="match status" value="1"/>
</dbReference>
<evidence type="ECO:0000313" key="3">
    <source>
        <dbReference type="Proteomes" id="UP001204615"/>
    </source>
</evidence>
<dbReference type="Pfam" id="PF20720">
    <property type="entry name" value="nSTAND3"/>
    <property type="match status" value="1"/>
</dbReference>
<dbReference type="SUPFAM" id="SSF48371">
    <property type="entry name" value="ARM repeat"/>
    <property type="match status" value="1"/>
</dbReference>
<dbReference type="EMBL" id="JAMZEK010000003">
    <property type="protein sequence ID" value="MCP1375158.1"/>
    <property type="molecule type" value="Genomic_DNA"/>
</dbReference>
<dbReference type="InterPro" id="IPR049050">
    <property type="entry name" value="nSTAND3"/>
</dbReference>
<reference evidence="2 3" key="1">
    <citation type="submission" date="2022-06" db="EMBL/GenBank/DDBJ databases">
        <title>Dyella sp. Sa strain:Sa Genome sequencing.</title>
        <authorList>
            <person name="Park S."/>
        </authorList>
    </citation>
    <scope>NUCLEOTIDE SEQUENCE [LARGE SCALE GENOMIC DNA]</scope>
    <source>
        <strain evidence="2 3">Sa</strain>
    </source>
</reference>
<protein>
    <submittedName>
        <fullName evidence="2">HEAT repeat domain-containing protein</fullName>
    </submittedName>
</protein>
<dbReference type="InterPro" id="IPR027417">
    <property type="entry name" value="P-loop_NTPase"/>
</dbReference>
<dbReference type="Pfam" id="PF13646">
    <property type="entry name" value="HEAT_2"/>
    <property type="match status" value="1"/>
</dbReference>
<proteinExistence type="predicted"/>
<dbReference type="InterPro" id="IPR016024">
    <property type="entry name" value="ARM-type_fold"/>
</dbReference>
<name>A0ABT1FCR5_9GAMM</name>